<keyword evidence="2" id="KW-1185">Reference proteome</keyword>
<dbReference type="Pfam" id="PF11114">
    <property type="entry name" value="Minor_capsid_2"/>
    <property type="match status" value="1"/>
</dbReference>
<gene>
    <name evidence="1" type="ordered locus">Sgly_0344</name>
</gene>
<dbReference type="eggNOG" id="ENOG5031M9W">
    <property type="taxonomic scope" value="Bacteria"/>
</dbReference>
<evidence type="ECO:0000313" key="2">
    <source>
        <dbReference type="Proteomes" id="UP000007488"/>
    </source>
</evidence>
<dbReference type="KEGG" id="sgy:Sgly_0344"/>
<accession>F0SXG4</accession>
<proteinExistence type="predicted"/>
<dbReference type="Proteomes" id="UP000007488">
    <property type="component" value="Chromosome"/>
</dbReference>
<reference evidence="1 2" key="1">
    <citation type="journal article" date="2011" name="Stand. Genomic Sci.">
        <title>Complete genome sequence of Syntrophobotulus glycolicus type strain (FlGlyR).</title>
        <authorList>
            <person name="Han C."/>
            <person name="Mwirichia R."/>
            <person name="Chertkov O."/>
            <person name="Held B."/>
            <person name="Lapidus A."/>
            <person name="Nolan M."/>
            <person name="Lucas S."/>
            <person name="Hammon N."/>
            <person name="Deshpande S."/>
            <person name="Cheng J.F."/>
            <person name="Tapia R."/>
            <person name="Goodwin L."/>
            <person name="Pitluck S."/>
            <person name="Huntemann M."/>
            <person name="Liolios K."/>
            <person name="Ivanova N."/>
            <person name="Pagani I."/>
            <person name="Mavromatis K."/>
            <person name="Ovchinikova G."/>
            <person name="Pati A."/>
            <person name="Chen A."/>
            <person name="Palaniappan K."/>
            <person name="Land M."/>
            <person name="Hauser L."/>
            <person name="Brambilla E.M."/>
            <person name="Rohde M."/>
            <person name="Spring S."/>
            <person name="Sikorski J."/>
            <person name="Goker M."/>
            <person name="Woyke T."/>
            <person name="Bristow J."/>
            <person name="Eisen J.A."/>
            <person name="Markowitz V."/>
            <person name="Hugenholtz P."/>
            <person name="Kyrpides N.C."/>
            <person name="Klenk H.P."/>
            <person name="Detter J.C."/>
        </authorList>
    </citation>
    <scope>NUCLEOTIDE SEQUENCE [LARGE SCALE GENOMIC DNA]</scope>
    <source>
        <strain evidence="2">DSM 8271 / FlGlyR</strain>
    </source>
</reference>
<organism evidence="1 2">
    <name type="scientific">Syntrophobotulus glycolicus (strain DSM 8271 / FlGlyR)</name>
    <dbReference type="NCBI Taxonomy" id="645991"/>
    <lineage>
        <taxon>Bacteria</taxon>
        <taxon>Bacillati</taxon>
        <taxon>Bacillota</taxon>
        <taxon>Clostridia</taxon>
        <taxon>Eubacteriales</taxon>
        <taxon>Desulfitobacteriaceae</taxon>
        <taxon>Syntrophobotulus</taxon>
    </lineage>
</organism>
<name>F0SXG4_SYNGF</name>
<reference evidence="2" key="2">
    <citation type="submission" date="2011-02" db="EMBL/GenBank/DDBJ databases">
        <title>The complete genome of Syntrophobotulus glycolicus DSM 8271.</title>
        <authorList>
            <person name="Lucas S."/>
            <person name="Copeland A."/>
            <person name="Lapidus A."/>
            <person name="Bruce D."/>
            <person name="Goodwin L."/>
            <person name="Pitluck S."/>
            <person name="Kyrpides N."/>
            <person name="Mavromatis K."/>
            <person name="Pagani I."/>
            <person name="Ivanova N."/>
            <person name="Mikhailova N."/>
            <person name="Chertkov O."/>
            <person name="Held B."/>
            <person name="Detter J.C."/>
            <person name="Tapia R."/>
            <person name="Han C."/>
            <person name="Land M."/>
            <person name="Hauser L."/>
            <person name="Markowitz V."/>
            <person name="Cheng J.-F."/>
            <person name="Hugenholtz P."/>
            <person name="Woyke T."/>
            <person name="Wu D."/>
            <person name="Spring S."/>
            <person name="Schroeder M."/>
            <person name="Brambilla E."/>
            <person name="Klenk H.-P."/>
            <person name="Eisen J.A."/>
        </authorList>
    </citation>
    <scope>NUCLEOTIDE SEQUENCE [LARGE SCALE GENOMIC DNA]</scope>
    <source>
        <strain evidence="2">DSM 8271 / FlGlyR</strain>
    </source>
</reference>
<sequence length="147" mass="16606">MSHKGIRIETPRGAVVKSKNGVRARLRWNPDFVDKRQGSYDKAQMYVDNEVLRLSDPYVPFQSGLLKKSGILGTVPGRGEVIWNAPYARYHYYGKVMIGRAPKQRTGQNLQHHGAPKRGAFWFVRMKKDKLSQILAGARRIAAGGTR</sequence>
<dbReference type="RefSeq" id="WP_013623581.1">
    <property type="nucleotide sequence ID" value="NC_015172.1"/>
</dbReference>
<evidence type="ECO:0008006" key="3">
    <source>
        <dbReference type="Google" id="ProtNLM"/>
    </source>
</evidence>
<protein>
    <recommendedName>
        <fullName evidence="3">Minor capsid</fullName>
    </recommendedName>
</protein>
<dbReference type="HOGENOM" id="CLU_122298_0_0_9"/>
<dbReference type="STRING" id="645991.Sgly_0344"/>
<evidence type="ECO:0000313" key="1">
    <source>
        <dbReference type="EMBL" id="ADY54710.1"/>
    </source>
</evidence>
<dbReference type="InterPro" id="IPR021080">
    <property type="entry name" value="Minor_capsid_protein"/>
</dbReference>
<dbReference type="AlphaFoldDB" id="F0SXG4"/>
<dbReference type="EMBL" id="CP002547">
    <property type="protein sequence ID" value="ADY54710.1"/>
    <property type="molecule type" value="Genomic_DNA"/>
</dbReference>